<evidence type="ECO:0000259" key="11">
    <source>
        <dbReference type="Pfam" id="PF23598"/>
    </source>
</evidence>
<dbReference type="InterPro" id="IPR032675">
    <property type="entry name" value="LRR_dom_sf"/>
</dbReference>
<evidence type="ECO:0000259" key="9">
    <source>
        <dbReference type="Pfam" id="PF18052"/>
    </source>
</evidence>
<dbReference type="SMR" id="A0A3B6B678"/>
<keyword evidence="3" id="KW-0677">Repeat</keyword>
<accession>A0A3B6B678</accession>
<dbReference type="InterPro" id="IPR002182">
    <property type="entry name" value="NB-ARC"/>
</dbReference>
<dbReference type="InterPro" id="IPR042197">
    <property type="entry name" value="Apaf_helical"/>
</dbReference>
<dbReference type="Pfam" id="PF18052">
    <property type="entry name" value="Rx_N"/>
    <property type="match status" value="1"/>
</dbReference>
<dbReference type="InterPro" id="IPR058922">
    <property type="entry name" value="WHD_DRP"/>
</dbReference>
<dbReference type="Gramene" id="TraesCS2A03G1124900.1">
    <property type="protein sequence ID" value="TraesCS2A03G1124900.1.CDS"/>
    <property type="gene ID" value="TraesCS2A03G1124900"/>
</dbReference>
<reference evidence="12" key="1">
    <citation type="submission" date="2018-08" db="EMBL/GenBank/DDBJ databases">
        <authorList>
            <person name="Rossello M."/>
        </authorList>
    </citation>
    <scope>NUCLEOTIDE SEQUENCE [LARGE SCALE GENOMIC DNA]</scope>
    <source>
        <strain evidence="12">cv. Chinese Spring</strain>
    </source>
</reference>
<sequence>MADALIGPLVGRLQELALSQARALVAVNKDIRRLRDKLMFLQAFLREADAKRHLFSDEITRVWLQQTRDAVFDAEDAVDHYYLQVDMSRYPWWARPSMRYVATFTTQVSMRHKLSAKVKDINSRLEDIIENKDRYKMELNNTKSELTWKASTSISYAHRNMDDLLPPHVPIHEGYQKQLENVLLTPIDHEKLQSQHHHPVVISVFGKSGVGKTTLVREVYDKIAKKKIFPVHAMESFAPYMTASNIMWQIVQKLAKDDENCTRSDVDKIFKDQLRGKKYLLVIDGEVSSTEWKNILHNLKVGAEGSRILHITQHKPEEPPVSYHHEIIKLESLGQKTAIELFHKRLLHIEVQDEKLHEHHQEIHNITEGLPLGIVLLSGLVQTKEFPSEWTNVFDYLKSSQSKRLHRILSLCFDDLPHELKCCFLYFVALPANIKIESHRLVCMWMAEGFLRPRAGKTMEKVGYIYLNELIARNLVKPVHMDEEDTSSAGSIFVTIQNKVHEFLQFEAQEASFVEVHSGDDIPTLTSARRLSLQNSTDKYAVLASSLPKLRSIFSHFEQDAKDPKENQTYLCCSPQIREISKWKRNKDIKSHIQGLLHRSEFLRVINLQGIEIGKRLPDEIGNVVHVHYLGITSCSLEEIPRSIGRLTSLQTLDVRETKVRELPLAFWMIKTLRHVFGSFLKFPKKIGRLKHLQTLDSIQIDTLEEELVGTLGEMIHLEYLRVGYSPEVNVVSLSNALNRLENLRTLIIKGENIPSSVFTSYTHRRLKFIVLEGKLDLPSKLDGVFFLPNLVTLSLVKTSISQEFIDKLAELPFLATLSLYSNSCKDDHLVFSAGGFRCLKKLMMDVEELKRVEANNALPKLKELDIHSHYGEYYCLFIKENTDNKKNFMVDLKKEIVERKTSIIRRLFG</sequence>
<dbReference type="Gramene" id="TraesKAR2A01G0453630.1">
    <property type="protein sequence ID" value="cds.TraesKAR2A01G0453630.1"/>
    <property type="gene ID" value="TraesKAR2A01G0453630"/>
</dbReference>
<evidence type="ECO:0000256" key="3">
    <source>
        <dbReference type="ARBA" id="ARBA00022737"/>
    </source>
</evidence>
<keyword evidence="2" id="KW-0433">Leucine-rich repeat</keyword>
<evidence type="ECO:0000256" key="5">
    <source>
        <dbReference type="ARBA" id="ARBA00022821"/>
    </source>
</evidence>
<dbReference type="Proteomes" id="UP000019116">
    <property type="component" value="Chromosome 2A"/>
</dbReference>
<dbReference type="InterPro" id="IPR055414">
    <property type="entry name" value="LRR_R13L4/SHOC2-like"/>
</dbReference>
<dbReference type="InterPro" id="IPR027417">
    <property type="entry name" value="P-loop_NTPase"/>
</dbReference>
<dbReference type="AlphaFoldDB" id="A0A3B6B678"/>
<keyword evidence="5" id="KW-0611">Plant defense</keyword>
<proteinExistence type="inferred from homology"/>
<keyword evidence="6 7" id="KW-0175">Coiled coil</keyword>
<dbReference type="Gene3D" id="3.80.10.10">
    <property type="entry name" value="Ribonuclease Inhibitor"/>
    <property type="match status" value="1"/>
</dbReference>
<feature type="domain" description="NB-ARC" evidence="8">
    <location>
        <begin position="191"/>
        <end position="346"/>
    </location>
</feature>
<evidence type="ECO:0000256" key="6">
    <source>
        <dbReference type="ARBA" id="ARBA00023054"/>
    </source>
</evidence>
<dbReference type="PANTHER" id="PTHR23155:SF889">
    <property type="entry name" value="OS03G0379801 PROTEIN"/>
    <property type="match status" value="1"/>
</dbReference>
<dbReference type="InterPro" id="IPR036388">
    <property type="entry name" value="WH-like_DNA-bd_sf"/>
</dbReference>
<dbReference type="EnsemblPlants" id="TraesCS2A02G480400.1">
    <property type="protein sequence ID" value="TraesCS2A02G480400.1"/>
    <property type="gene ID" value="TraesCS2A02G480400"/>
</dbReference>
<dbReference type="SUPFAM" id="SSF52058">
    <property type="entry name" value="L domain-like"/>
    <property type="match status" value="1"/>
</dbReference>
<feature type="coiled-coil region" evidence="7">
    <location>
        <begin position="111"/>
        <end position="145"/>
    </location>
</feature>
<dbReference type="Pfam" id="PF23559">
    <property type="entry name" value="WHD_DRP"/>
    <property type="match status" value="1"/>
</dbReference>
<dbReference type="Pfam" id="PF00931">
    <property type="entry name" value="NB-ARC"/>
    <property type="match status" value="1"/>
</dbReference>
<dbReference type="Gene3D" id="1.20.5.4130">
    <property type="match status" value="1"/>
</dbReference>
<evidence type="ECO:0000256" key="7">
    <source>
        <dbReference type="SAM" id="Coils"/>
    </source>
</evidence>
<evidence type="ECO:0000313" key="13">
    <source>
        <dbReference type="Proteomes" id="UP000019116"/>
    </source>
</evidence>
<comment type="similarity">
    <text evidence="1">Belongs to the disease resistance NB-LRR family.</text>
</comment>
<dbReference type="KEGG" id="taes:123186208"/>
<dbReference type="PRINTS" id="PR00364">
    <property type="entry name" value="DISEASERSIST"/>
</dbReference>
<dbReference type="GO" id="GO:0042742">
    <property type="term" value="P:defense response to bacterium"/>
    <property type="evidence" value="ECO:0007669"/>
    <property type="project" value="UniProtKB-ARBA"/>
</dbReference>
<dbReference type="GO" id="GO:0002758">
    <property type="term" value="P:innate immune response-activating signaling pathway"/>
    <property type="evidence" value="ECO:0007669"/>
    <property type="project" value="UniProtKB-ARBA"/>
</dbReference>
<dbReference type="Gramene" id="TraesCS2A02G480400.1">
    <property type="protein sequence ID" value="TraesCS2A02G480400.1"/>
    <property type="gene ID" value="TraesCS2A02G480400"/>
</dbReference>
<dbReference type="PaxDb" id="4565-Traes_2AL_DB382C3B3.1"/>
<dbReference type="SUPFAM" id="SSF52540">
    <property type="entry name" value="P-loop containing nucleoside triphosphate hydrolases"/>
    <property type="match status" value="1"/>
</dbReference>
<dbReference type="RefSeq" id="XP_044453928.1">
    <property type="nucleotide sequence ID" value="XM_044597993.1"/>
</dbReference>
<dbReference type="Gramene" id="TraesSTA2A03G00779930.1">
    <property type="protein sequence ID" value="TraesSTA2A03G00779930.1"/>
    <property type="gene ID" value="TraesSTA2A03G00779930"/>
</dbReference>
<dbReference type="GeneID" id="123186208"/>
<evidence type="ECO:0000256" key="2">
    <source>
        <dbReference type="ARBA" id="ARBA00022614"/>
    </source>
</evidence>
<protein>
    <recommendedName>
        <fullName evidence="14">NB-ARC domain-containing protein</fullName>
    </recommendedName>
</protein>
<dbReference type="Gene3D" id="1.10.10.10">
    <property type="entry name" value="Winged helix-like DNA-binding domain superfamily/Winged helix DNA-binding domain"/>
    <property type="match status" value="1"/>
</dbReference>
<dbReference type="OMA" id="EYREDIC"/>
<evidence type="ECO:0008006" key="14">
    <source>
        <dbReference type="Google" id="ProtNLM"/>
    </source>
</evidence>
<feature type="domain" description="Disease resistance protein winged helix" evidence="10">
    <location>
        <begin position="431"/>
        <end position="486"/>
    </location>
</feature>
<dbReference type="CDD" id="cd14798">
    <property type="entry name" value="RX-CC_like"/>
    <property type="match status" value="1"/>
</dbReference>
<dbReference type="InterPro" id="IPR041118">
    <property type="entry name" value="Rx_N"/>
</dbReference>
<dbReference type="InterPro" id="IPR044974">
    <property type="entry name" value="Disease_R_plants"/>
</dbReference>
<keyword evidence="4" id="KW-0547">Nucleotide-binding</keyword>
<reference evidence="12" key="2">
    <citation type="submission" date="2018-10" db="UniProtKB">
        <authorList>
            <consortium name="EnsemblPlants"/>
        </authorList>
    </citation>
    <scope>IDENTIFICATION</scope>
</reference>
<dbReference type="PANTHER" id="PTHR23155">
    <property type="entry name" value="DISEASE RESISTANCE PROTEIN RP"/>
    <property type="match status" value="1"/>
</dbReference>
<evidence type="ECO:0000313" key="12">
    <source>
        <dbReference type="EnsemblPlants" id="TraesCS2A02G480400.1"/>
    </source>
</evidence>
<name>A0A3B6B678_WHEAT</name>
<evidence type="ECO:0000256" key="4">
    <source>
        <dbReference type="ARBA" id="ARBA00022741"/>
    </source>
</evidence>
<evidence type="ECO:0000256" key="1">
    <source>
        <dbReference type="ARBA" id="ARBA00008894"/>
    </source>
</evidence>
<keyword evidence="13" id="KW-1185">Reference proteome</keyword>
<dbReference type="GO" id="GO:0043531">
    <property type="term" value="F:ADP binding"/>
    <property type="evidence" value="ECO:0007669"/>
    <property type="project" value="InterPro"/>
</dbReference>
<dbReference type="InterPro" id="IPR038005">
    <property type="entry name" value="RX-like_CC"/>
</dbReference>
<feature type="domain" description="Disease resistance N-terminal" evidence="9">
    <location>
        <begin position="6"/>
        <end position="89"/>
    </location>
</feature>
<dbReference type="Gene3D" id="1.10.8.430">
    <property type="entry name" value="Helical domain of apoptotic protease-activating factors"/>
    <property type="match status" value="1"/>
</dbReference>
<gene>
    <name evidence="12" type="primary">LOC123186208</name>
</gene>
<dbReference type="STRING" id="4565.A0A3B6B678"/>
<feature type="domain" description="Disease resistance R13L4/SHOC-2-like LRR" evidence="11">
    <location>
        <begin position="597"/>
        <end position="875"/>
    </location>
</feature>
<organism evidence="12">
    <name type="scientific">Triticum aestivum</name>
    <name type="common">Wheat</name>
    <dbReference type="NCBI Taxonomy" id="4565"/>
    <lineage>
        <taxon>Eukaryota</taxon>
        <taxon>Viridiplantae</taxon>
        <taxon>Streptophyta</taxon>
        <taxon>Embryophyta</taxon>
        <taxon>Tracheophyta</taxon>
        <taxon>Spermatophyta</taxon>
        <taxon>Magnoliopsida</taxon>
        <taxon>Liliopsida</taxon>
        <taxon>Poales</taxon>
        <taxon>Poaceae</taxon>
        <taxon>BOP clade</taxon>
        <taxon>Pooideae</taxon>
        <taxon>Triticodae</taxon>
        <taxon>Triticeae</taxon>
        <taxon>Triticinae</taxon>
        <taxon>Triticum</taxon>
    </lineage>
</organism>
<evidence type="ECO:0000259" key="8">
    <source>
        <dbReference type="Pfam" id="PF00931"/>
    </source>
</evidence>
<dbReference type="Pfam" id="PF23598">
    <property type="entry name" value="LRR_14"/>
    <property type="match status" value="1"/>
</dbReference>
<dbReference type="Gene3D" id="3.40.50.300">
    <property type="entry name" value="P-loop containing nucleotide triphosphate hydrolases"/>
    <property type="match status" value="1"/>
</dbReference>
<dbReference type="FunFam" id="1.10.10.10:FF:000322">
    <property type="entry name" value="Probable disease resistance protein At1g63360"/>
    <property type="match status" value="1"/>
</dbReference>
<evidence type="ECO:0000259" key="10">
    <source>
        <dbReference type="Pfam" id="PF23559"/>
    </source>
</evidence>
<dbReference type="GO" id="GO:0009626">
    <property type="term" value="P:plant-type hypersensitive response"/>
    <property type="evidence" value="ECO:0007669"/>
    <property type="project" value="UniProtKB-ARBA"/>
</dbReference>